<feature type="transmembrane region" description="Helical" evidence="1">
    <location>
        <begin position="109"/>
        <end position="129"/>
    </location>
</feature>
<organism evidence="2 3">
    <name type="scientific">Intoshia linei</name>
    <dbReference type="NCBI Taxonomy" id="1819745"/>
    <lineage>
        <taxon>Eukaryota</taxon>
        <taxon>Metazoa</taxon>
        <taxon>Spiralia</taxon>
        <taxon>Lophotrochozoa</taxon>
        <taxon>Mesozoa</taxon>
        <taxon>Orthonectida</taxon>
        <taxon>Rhopaluridae</taxon>
        <taxon>Intoshia</taxon>
    </lineage>
</organism>
<evidence type="ECO:0000313" key="3">
    <source>
        <dbReference type="Proteomes" id="UP000078046"/>
    </source>
</evidence>
<comment type="caution">
    <text evidence="2">The sequence shown here is derived from an EMBL/GenBank/DDBJ whole genome shotgun (WGS) entry which is preliminary data.</text>
</comment>
<name>A0A177AUR0_9BILA</name>
<evidence type="ECO:0008006" key="4">
    <source>
        <dbReference type="Google" id="ProtNLM"/>
    </source>
</evidence>
<accession>A0A177AUR0</accession>
<dbReference type="EMBL" id="LWCA01001436">
    <property type="protein sequence ID" value="OAF65123.1"/>
    <property type="molecule type" value="Genomic_DNA"/>
</dbReference>
<keyword evidence="3" id="KW-1185">Reference proteome</keyword>
<evidence type="ECO:0000313" key="2">
    <source>
        <dbReference type="EMBL" id="OAF65123.1"/>
    </source>
</evidence>
<keyword evidence="1" id="KW-0472">Membrane</keyword>
<sequence length="143" mass="16839">MLKESINFDTQYADDCGYAVVTQNTNAIHYIKIITPQILKSRHFLCNEEKTEHHVVSRKNNDYSWKKCKYLGSKLSTDDDIIHRTPLTNNTMNNLNEVWKSNLPINTKMIIFNGFIQSVFMYNTCLWIVKKRIHNNMNSIHTK</sequence>
<gene>
    <name evidence="2" type="ORF">A3Q56_07163</name>
</gene>
<proteinExistence type="predicted"/>
<reference evidence="2 3" key="1">
    <citation type="submission" date="2016-04" db="EMBL/GenBank/DDBJ databases">
        <title>The genome of Intoshia linei affirms orthonectids as highly simplified spiralians.</title>
        <authorList>
            <person name="Mikhailov K.V."/>
            <person name="Slusarev G.S."/>
            <person name="Nikitin M.A."/>
            <person name="Logacheva M.D."/>
            <person name="Penin A."/>
            <person name="Aleoshin V."/>
            <person name="Panchin Y.V."/>
        </authorList>
    </citation>
    <scope>NUCLEOTIDE SEQUENCE [LARGE SCALE GENOMIC DNA]</scope>
    <source>
        <strain evidence="2">Intl2013</strain>
        <tissue evidence="2">Whole animal</tissue>
    </source>
</reference>
<evidence type="ECO:0000256" key="1">
    <source>
        <dbReference type="SAM" id="Phobius"/>
    </source>
</evidence>
<dbReference type="Proteomes" id="UP000078046">
    <property type="component" value="Unassembled WGS sequence"/>
</dbReference>
<protein>
    <recommendedName>
        <fullName evidence="4">Reverse transcriptase domain-containing protein</fullName>
    </recommendedName>
</protein>
<dbReference type="AlphaFoldDB" id="A0A177AUR0"/>
<keyword evidence="1" id="KW-1133">Transmembrane helix</keyword>
<keyword evidence="1" id="KW-0812">Transmembrane</keyword>